<sequence length="112" mass="12723">MLGVNLMNIAIGICEKVNGICTTMGCFKAFNNKEKYFKSYKNEEINLSSFFTCQICSSESKDWVNELADRFVKNNIFKVHIGVCIVKCKAEKKEEIVNIFKSKGIKVIEGTH</sequence>
<dbReference type="InterPro" id="IPR014925">
    <property type="entry name" value="CGGC_dom"/>
</dbReference>
<comment type="caution">
    <text evidence="2">The sequence shown here is derived from an EMBL/GenBank/DDBJ whole genome shotgun (WGS) entry which is preliminary data.</text>
</comment>
<feature type="domain" description="CGGC" evidence="1">
    <location>
        <begin position="8"/>
        <end position="112"/>
    </location>
</feature>
<accession>A0A845R0S2</accession>
<dbReference type="SMART" id="SM01078">
    <property type="entry name" value="CGGC"/>
    <property type="match status" value="1"/>
</dbReference>
<organism evidence="2 3">
    <name type="scientific">Senegalia massiliensis</name>
    <dbReference type="NCBI Taxonomy" id="1720316"/>
    <lineage>
        <taxon>Bacteria</taxon>
        <taxon>Bacillati</taxon>
        <taxon>Bacillota</taxon>
        <taxon>Clostridia</taxon>
        <taxon>Eubacteriales</taxon>
        <taxon>Clostridiaceae</taxon>
        <taxon>Senegalia</taxon>
    </lineage>
</organism>
<evidence type="ECO:0000313" key="2">
    <source>
        <dbReference type="EMBL" id="NBI08030.1"/>
    </source>
</evidence>
<keyword evidence="3" id="KW-1185">Reference proteome</keyword>
<evidence type="ECO:0000259" key="1">
    <source>
        <dbReference type="SMART" id="SM01078"/>
    </source>
</evidence>
<reference evidence="2 3" key="1">
    <citation type="submission" date="2018-08" db="EMBL/GenBank/DDBJ databases">
        <title>Murine metabolic-syndrome-specific gut microbial biobank.</title>
        <authorList>
            <person name="Liu C."/>
        </authorList>
    </citation>
    <scope>NUCLEOTIDE SEQUENCE [LARGE SCALE GENOMIC DNA]</scope>
    <source>
        <strain evidence="2 3">583</strain>
    </source>
</reference>
<evidence type="ECO:0000313" key="3">
    <source>
        <dbReference type="Proteomes" id="UP000467132"/>
    </source>
</evidence>
<proteinExistence type="predicted"/>
<dbReference type="Pfam" id="PF08821">
    <property type="entry name" value="CGGC"/>
    <property type="match status" value="1"/>
</dbReference>
<protein>
    <submittedName>
        <fullName evidence="2">CGGC domain-containing protein</fullName>
    </submittedName>
</protein>
<gene>
    <name evidence="2" type="ORF">D3Z33_14310</name>
</gene>
<dbReference type="AlphaFoldDB" id="A0A845R0S2"/>
<dbReference type="EMBL" id="QXXA01000018">
    <property type="protein sequence ID" value="NBI08030.1"/>
    <property type="molecule type" value="Genomic_DNA"/>
</dbReference>
<name>A0A845R0S2_9CLOT</name>
<dbReference type="Proteomes" id="UP000467132">
    <property type="component" value="Unassembled WGS sequence"/>
</dbReference>